<dbReference type="RefSeq" id="WP_028797526.1">
    <property type="nucleotide sequence ID" value="NZ_BMQQ01000029.1"/>
</dbReference>
<keyword evidence="1" id="KW-0378">Hydrolase</keyword>
<dbReference type="GO" id="GO:0016791">
    <property type="term" value="F:phosphatase activity"/>
    <property type="evidence" value="ECO:0007669"/>
    <property type="project" value="TreeGrafter"/>
</dbReference>
<evidence type="ECO:0000256" key="1">
    <source>
        <dbReference type="ARBA" id="ARBA00022801"/>
    </source>
</evidence>
<evidence type="ECO:0000313" key="4">
    <source>
        <dbReference type="EMBL" id="GGT55966.1"/>
    </source>
</evidence>
<dbReference type="SMART" id="SM00331">
    <property type="entry name" value="PP2C_SIG"/>
    <property type="match status" value="1"/>
</dbReference>
<keyword evidence="2" id="KW-0472">Membrane</keyword>
<sequence>MARRAGVDSYTARLRKTTHRARIALRKSGVDYFRGDGSDWLALAGLLLTVPAIAVGTITNPVWCSPAALVLPIVAGGLLLRPASLLGLYAAAAAALIVETLALGPYTQGPATVTPGTVLVVAACGLFGLLIAQFRARVGVPWRRGGTMLFDLRERIRVQSALPRLPKGWHREMALRPAGGQSFSGDFVVAARTNGGRTLEVILTDVSGKGMDAGSRALLLSGAFGGLLGSLPPHGFLPAANGYLLRQDWDEGFATSIHLVLDLDSGDYELLSAGHLPALQLHAGTGRWEEKAADGPLLGVYDGAEFHPVKGTLRPGDVLMLFTDGLVEAADRDIAEGIDRLTGEADRYVTSGFEGAAWHLIEACAKDVNDDRALLLISREG</sequence>
<proteinExistence type="predicted"/>
<gene>
    <name evidence="4" type="ORF">GCM10014713_57180</name>
</gene>
<keyword evidence="2" id="KW-1133">Transmembrane helix</keyword>
<feature type="transmembrane region" description="Helical" evidence="2">
    <location>
        <begin position="117"/>
        <end position="134"/>
    </location>
</feature>
<accession>A0A918LVK3</accession>
<reference evidence="4" key="2">
    <citation type="submission" date="2020-09" db="EMBL/GenBank/DDBJ databases">
        <authorList>
            <person name="Sun Q."/>
            <person name="Ohkuma M."/>
        </authorList>
    </citation>
    <scope>NUCLEOTIDE SEQUENCE</scope>
    <source>
        <strain evidence="4">JCM 3172</strain>
    </source>
</reference>
<dbReference type="Gene3D" id="3.60.40.10">
    <property type="entry name" value="PPM-type phosphatase domain"/>
    <property type="match status" value="1"/>
</dbReference>
<dbReference type="PANTHER" id="PTHR43156">
    <property type="entry name" value="STAGE II SPORULATION PROTEIN E-RELATED"/>
    <property type="match status" value="1"/>
</dbReference>
<dbReference type="InterPro" id="IPR001932">
    <property type="entry name" value="PPM-type_phosphatase-like_dom"/>
</dbReference>
<dbReference type="Proteomes" id="UP000619486">
    <property type="component" value="Unassembled WGS sequence"/>
</dbReference>
<comment type="caution">
    <text evidence="4">The sequence shown here is derived from an EMBL/GenBank/DDBJ whole genome shotgun (WGS) entry which is preliminary data.</text>
</comment>
<feature type="domain" description="PPM-type phosphatase" evidence="3">
    <location>
        <begin position="170"/>
        <end position="379"/>
    </location>
</feature>
<dbReference type="AlphaFoldDB" id="A0A918LVK3"/>
<reference evidence="4" key="1">
    <citation type="journal article" date="2014" name="Int. J. Syst. Evol. Microbiol.">
        <title>Complete genome sequence of Corynebacterium casei LMG S-19264T (=DSM 44701T), isolated from a smear-ripened cheese.</title>
        <authorList>
            <consortium name="US DOE Joint Genome Institute (JGI-PGF)"/>
            <person name="Walter F."/>
            <person name="Albersmeier A."/>
            <person name="Kalinowski J."/>
            <person name="Ruckert C."/>
        </authorList>
    </citation>
    <scope>NUCLEOTIDE SEQUENCE</scope>
    <source>
        <strain evidence="4">JCM 3172</strain>
    </source>
</reference>
<evidence type="ECO:0000256" key="2">
    <source>
        <dbReference type="SAM" id="Phobius"/>
    </source>
</evidence>
<evidence type="ECO:0000313" key="5">
    <source>
        <dbReference type="Proteomes" id="UP000619486"/>
    </source>
</evidence>
<dbReference type="Pfam" id="PF07228">
    <property type="entry name" value="SpoIIE"/>
    <property type="match status" value="1"/>
</dbReference>
<keyword evidence="5" id="KW-1185">Reference proteome</keyword>
<keyword evidence="2" id="KW-0812">Transmembrane</keyword>
<dbReference type="InterPro" id="IPR052016">
    <property type="entry name" value="Bact_Sigma-Reg"/>
</dbReference>
<dbReference type="PANTHER" id="PTHR43156:SF2">
    <property type="entry name" value="STAGE II SPORULATION PROTEIN E"/>
    <property type="match status" value="1"/>
</dbReference>
<name>A0A918LVK3_9ACTN</name>
<organism evidence="4 5">
    <name type="scientific">Streptomyces purpureus</name>
    <dbReference type="NCBI Taxonomy" id="1951"/>
    <lineage>
        <taxon>Bacteria</taxon>
        <taxon>Bacillati</taxon>
        <taxon>Actinomycetota</taxon>
        <taxon>Actinomycetes</taxon>
        <taxon>Kitasatosporales</taxon>
        <taxon>Streptomycetaceae</taxon>
        <taxon>Streptomyces</taxon>
    </lineage>
</organism>
<feature type="transmembrane region" description="Helical" evidence="2">
    <location>
        <begin position="40"/>
        <end position="58"/>
    </location>
</feature>
<evidence type="ECO:0000259" key="3">
    <source>
        <dbReference type="SMART" id="SM00331"/>
    </source>
</evidence>
<protein>
    <submittedName>
        <fullName evidence="4">Membrane protein</fullName>
    </submittedName>
</protein>
<dbReference type="EMBL" id="BMQQ01000029">
    <property type="protein sequence ID" value="GGT55966.1"/>
    <property type="molecule type" value="Genomic_DNA"/>
</dbReference>
<dbReference type="InterPro" id="IPR036457">
    <property type="entry name" value="PPM-type-like_dom_sf"/>
</dbReference>
<feature type="transmembrane region" description="Helical" evidence="2">
    <location>
        <begin position="70"/>
        <end position="97"/>
    </location>
</feature>